<name>A0A0C3EUQ8_PILCF</name>
<accession>A0A0C3EUQ8</accession>
<dbReference type="InParanoid" id="A0A0C3EUQ8"/>
<evidence type="ECO:0000313" key="2">
    <source>
        <dbReference type="Proteomes" id="UP000054166"/>
    </source>
</evidence>
<dbReference type="EMBL" id="KN833278">
    <property type="protein sequence ID" value="KIM71551.1"/>
    <property type="molecule type" value="Genomic_DNA"/>
</dbReference>
<dbReference type="HOGENOM" id="CLU_007337_1_2_1"/>
<reference evidence="1 2" key="1">
    <citation type="submission" date="2014-04" db="EMBL/GenBank/DDBJ databases">
        <authorList>
            <consortium name="DOE Joint Genome Institute"/>
            <person name="Kuo A."/>
            <person name="Tarkka M."/>
            <person name="Buscot F."/>
            <person name="Kohler A."/>
            <person name="Nagy L.G."/>
            <person name="Floudas D."/>
            <person name="Copeland A."/>
            <person name="Barry K.W."/>
            <person name="Cichocki N."/>
            <person name="Veneault-Fourrey C."/>
            <person name="LaButti K."/>
            <person name="Lindquist E.A."/>
            <person name="Lipzen A."/>
            <person name="Lundell T."/>
            <person name="Morin E."/>
            <person name="Murat C."/>
            <person name="Sun H."/>
            <person name="Tunlid A."/>
            <person name="Henrissat B."/>
            <person name="Grigoriev I.V."/>
            <person name="Hibbett D.S."/>
            <person name="Martin F."/>
            <person name="Nordberg H.P."/>
            <person name="Cantor M.N."/>
            <person name="Hua S.X."/>
        </authorList>
    </citation>
    <scope>NUCLEOTIDE SEQUENCE [LARGE SCALE GENOMIC DNA]</scope>
    <source>
        <strain evidence="1 2">F 1598</strain>
    </source>
</reference>
<dbReference type="OrthoDB" id="3261594at2759"/>
<protein>
    <submittedName>
        <fullName evidence="1">Uncharacterized protein</fullName>
    </submittedName>
</protein>
<keyword evidence="2" id="KW-1185">Reference proteome</keyword>
<dbReference type="Proteomes" id="UP000054166">
    <property type="component" value="Unassembled WGS sequence"/>
</dbReference>
<dbReference type="STRING" id="765440.A0A0C3EUQ8"/>
<organism evidence="1 2">
    <name type="scientific">Piloderma croceum (strain F 1598)</name>
    <dbReference type="NCBI Taxonomy" id="765440"/>
    <lineage>
        <taxon>Eukaryota</taxon>
        <taxon>Fungi</taxon>
        <taxon>Dikarya</taxon>
        <taxon>Basidiomycota</taxon>
        <taxon>Agaricomycotina</taxon>
        <taxon>Agaricomycetes</taxon>
        <taxon>Agaricomycetidae</taxon>
        <taxon>Atheliales</taxon>
        <taxon>Atheliaceae</taxon>
        <taxon>Piloderma</taxon>
    </lineage>
</organism>
<gene>
    <name evidence="1" type="ORF">PILCRDRAFT_804895</name>
</gene>
<sequence length="187" mass="21327">MCINSCLAFTGPFSELSECPTCNEARFDSLTELPRQKFHTIPIGPQLQALWRSAQNTLYDDVYHGRDYLAAVERGDITADDMMLLFSIDGAQLYESKQSDCWIAIWIILDHAPDGRYMKKCVLPGTFIPGPNKPKNVDSYLFPGLHHLAALQREGLKIWDAHEDRVFTSHPNDVSQWSRWSSRGIRL</sequence>
<proteinExistence type="predicted"/>
<reference evidence="2" key="2">
    <citation type="submission" date="2015-01" db="EMBL/GenBank/DDBJ databases">
        <title>Evolutionary Origins and Diversification of the Mycorrhizal Mutualists.</title>
        <authorList>
            <consortium name="DOE Joint Genome Institute"/>
            <consortium name="Mycorrhizal Genomics Consortium"/>
            <person name="Kohler A."/>
            <person name="Kuo A."/>
            <person name="Nagy L.G."/>
            <person name="Floudas D."/>
            <person name="Copeland A."/>
            <person name="Barry K.W."/>
            <person name="Cichocki N."/>
            <person name="Veneault-Fourrey C."/>
            <person name="LaButti K."/>
            <person name="Lindquist E.A."/>
            <person name="Lipzen A."/>
            <person name="Lundell T."/>
            <person name="Morin E."/>
            <person name="Murat C."/>
            <person name="Riley R."/>
            <person name="Ohm R."/>
            <person name="Sun H."/>
            <person name="Tunlid A."/>
            <person name="Henrissat B."/>
            <person name="Grigoriev I.V."/>
            <person name="Hibbett D.S."/>
            <person name="Martin F."/>
        </authorList>
    </citation>
    <scope>NUCLEOTIDE SEQUENCE [LARGE SCALE GENOMIC DNA]</scope>
    <source>
        <strain evidence="2">F 1598</strain>
    </source>
</reference>
<dbReference type="AlphaFoldDB" id="A0A0C3EUQ8"/>
<evidence type="ECO:0000313" key="1">
    <source>
        <dbReference type="EMBL" id="KIM71551.1"/>
    </source>
</evidence>